<dbReference type="EnsemblPlants" id="OMERI10G03260.1">
    <property type="protein sequence ID" value="OMERI10G03260.1"/>
    <property type="gene ID" value="OMERI10G03260"/>
</dbReference>
<proteinExistence type="predicted"/>
<feature type="transmembrane region" description="Helical" evidence="1">
    <location>
        <begin position="103"/>
        <end position="119"/>
    </location>
</feature>
<dbReference type="AlphaFoldDB" id="A0A0E0EW89"/>
<protein>
    <submittedName>
        <fullName evidence="2">Uncharacterized protein</fullName>
    </submittedName>
</protein>
<evidence type="ECO:0000313" key="3">
    <source>
        <dbReference type="Proteomes" id="UP000008021"/>
    </source>
</evidence>
<name>A0A0E0EW89_9ORYZ</name>
<keyword evidence="1" id="KW-0472">Membrane</keyword>
<organism evidence="2">
    <name type="scientific">Oryza meridionalis</name>
    <dbReference type="NCBI Taxonomy" id="40149"/>
    <lineage>
        <taxon>Eukaryota</taxon>
        <taxon>Viridiplantae</taxon>
        <taxon>Streptophyta</taxon>
        <taxon>Embryophyta</taxon>
        <taxon>Tracheophyta</taxon>
        <taxon>Spermatophyta</taxon>
        <taxon>Magnoliopsida</taxon>
        <taxon>Liliopsida</taxon>
        <taxon>Poales</taxon>
        <taxon>Poaceae</taxon>
        <taxon>BOP clade</taxon>
        <taxon>Oryzoideae</taxon>
        <taxon>Oryzeae</taxon>
        <taxon>Oryzinae</taxon>
        <taxon>Oryza</taxon>
    </lineage>
</organism>
<dbReference type="Proteomes" id="UP000008021">
    <property type="component" value="Chromosome 10"/>
</dbReference>
<sequence>MDESSDLQWRQGWLAVGLPPAPVVAVSAIVGFFLYLTWQMDEYEEQLRRRTQAGLWVLLVLGAVALVLLGSHALVDAGGRVAVPVSWRWGGGYGGSAEDGGGASPWAVAAVVAVLLVLASHKSSFQMFRPPWHYK</sequence>
<reference evidence="2" key="1">
    <citation type="submission" date="2015-04" db="UniProtKB">
        <authorList>
            <consortium name="EnsemblPlants"/>
        </authorList>
    </citation>
    <scope>IDENTIFICATION</scope>
</reference>
<feature type="transmembrane region" description="Helical" evidence="1">
    <location>
        <begin position="55"/>
        <end position="75"/>
    </location>
</feature>
<dbReference type="PANTHER" id="PTHR33306:SF38">
    <property type="entry name" value="EXPRESSED PROTEIN"/>
    <property type="match status" value="1"/>
</dbReference>
<dbReference type="PANTHER" id="PTHR33306">
    <property type="entry name" value="EXPRESSED PROTEIN-RELATED-RELATED"/>
    <property type="match status" value="1"/>
</dbReference>
<keyword evidence="1" id="KW-0812">Transmembrane</keyword>
<reference evidence="2" key="2">
    <citation type="submission" date="2018-05" db="EMBL/GenBank/DDBJ databases">
        <title>OmerRS3 (Oryza meridionalis Reference Sequence Version 3).</title>
        <authorList>
            <person name="Zhang J."/>
            <person name="Kudrna D."/>
            <person name="Lee S."/>
            <person name="Talag J."/>
            <person name="Welchert J."/>
            <person name="Wing R.A."/>
        </authorList>
    </citation>
    <scope>NUCLEOTIDE SEQUENCE [LARGE SCALE GENOMIC DNA]</scope>
    <source>
        <strain evidence="2">cv. OR44</strain>
    </source>
</reference>
<keyword evidence="1" id="KW-1133">Transmembrane helix</keyword>
<evidence type="ECO:0000256" key="1">
    <source>
        <dbReference type="SAM" id="Phobius"/>
    </source>
</evidence>
<dbReference type="HOGENOM" id="CLU_1889156_0_0_1"/>
<keyword evidence="3" id="KW-1185">Reference proteome</keyword>
<dbReference type="Gramene" id="OMERI10G03260.1">
    <property type="protein sequence ID" value="OMERI10G03260.1"/>
    <property type="gene ID" value="OMERI10G03260"/>
</dbReference>
<evidence type="ECO:0000313" key="2">
    <source>
        <dbReference type="EnsemblPlants" id="OMERI10G03260.1"/>
    </source>
</evidence>
<accession>A0A0E0EW89</accession>
<feature type="transmembrane region" description="Helical" evidence="1">
    <location>
        <begin position="12"/>
        <end position="35"/>
    </location>
</feature>